<keyword evidence="2" id="KW-1185">Reference proteome</keyword>
<gene>
    <name evidence="1" type="ORF">B0I35DRAFT_410789</name>
</gene>
<protein>
    <submittedName>
        <fullName evidence="1">Uncharacterized protein</fullName>
    </submittedName>
</protein>
<evidence type="ECO:0000313" key="1">
    <source>
        <dbReference type="EMBL" id="KAH7313849.1"/>
    </source>
</evidence>
<dbReference type="Proteomes" id="UP000813444">
    <property type="component" value="Unassembled WGS sequence"/>
</dbReference>
<accession>A0A8K0WR71</accession>
<name>A0A8K0WR71_9HYPO</name>
<evidence type="ECO:0000313" key="2">
    <source>
        <dbReference type="Proteomes" id="UP000813444"/>
    </source>
</evidence>
<proteinExistence type="predicted"/>
<sequence length="125" mass="13787">MVPACPPPLLLSPLIAAPEALPEQAQSFFFSFPPPPRLGRTCLALQLIQGVMVVPESMPFCRSYFGTVHDCFSLGSNDGYKKTEMEITSLATASRRGSWLRFSRRSSKAPLPWSPYHPHVPEALA</sequence>
<comment type="caution">
    <text evidence="1">The sequence shown here is derived from an EMBL/GenBank/DDBJ whole genome shotgun (WGS) entry which is preliminary data.</text>
</comment>
<dbReference type="EMBL" id="JAGPNK010000009">
    <property type="protein sequence ID" value="KAH7313849.1"/>
    <property type="molecule type" value="Genomic_DNA"/>
</dbReference>
<reference evidence="1" key="1">
    <citation type="journal article" date="2021" name="Nat. Commun.">
        <title>Genetic determinants of endophytism in the Arabidopsis root mycobiome.</title>
        <authorList>
            <person name="Mesny F."/>
            <person name="Miyauchi S."/>
            <person name="Thiergart T."/>
            <person name="Pickel B."/>
            <person name="Atanasova L."/>
            <person name="Karlsson M."/>
            <person name="Huettel B."/>
            <person name="Barry K.W."/>
            <person name="Haridas S."/>
            <person name="Chen C."/>
            <person name="Bauer D."/>
            <person name="Andreopoulos W."/>
            <person name="Pangilinan J."/>
            <person name="LaButti K."/>
            <person name="Riley R."/>
            <person name="Lipzen A."/>
            <person name="Clum A."/>
            <person name="Drula E."/>
            <person name="Henrissat B."/>
            <person name="Kohler A."/>
            <person name="Grigoriev I.V."/>
            <person name="Martin F.M."/>
            <person name="Hacquard S."/>
        </authorList>
    </citation>
    <scope>NUCLEOTIDE SEQUENCE</scope>
    <source>
        <strain evidence="1">MPI-CAGE-CH-0235</strain>
    </source>
</reference>
<organism evidence="1 2">
    <name type="scientific">Stachybotrys elegans</name>
    <dbReference type="NCBI Taxonomy" id="80388"/>
    <lineage>
        <taxon>Eukaryota</taxon>
        <taxon>Fungi</taxon>
        <taxon>Dikarya</taxon>
        <taxon>Ascomycota</taxon>
        <taxon>Pezizomycotina</taxon>
        <taxon>Sordariomycetes</taxon>
        <taxon>Hypocreomycetidae</taxon>
        <taxon>Hypocreales</taxon>
        <taxon>Stachybotryaceae</taxon>
        <taxon>Stachybotrys</taxon>
    </lineage>
</organism>
<dbReference type="AlphaFoldDB" id="A0A8K0WR71"/>